<evidence type="ECO:0000256" key="2">
    <source>
        <dbReference type="SAM" id="Phobius"/>
    </source>
</evidence>
<dbReference type="Pfam" id="PF00171">
    <property type="entry name" value="Aldedh"/>
    <property type="match status" value="1"/>
</dbReference>
<feature type="domain" description="Aldehyde dehydrogenase" evidence="3">
    <location>
        <begin position="36"/>
        <end position="102"/>
    </location>
</feature>
<dbReference type="EMBL" id="JAXQNO010000012">
    <property type="protein sequence ID" value="KAK4786594.1"/>
    <property type="molecule type" value="Genomic_DNA"/>
</dbReference>
<comment type="caution">
    <text evidence="4">The sequence shown here is derived from an EMBL/GenBank/DDBJ whole genome shotgun (WGS) entry which is preliminary data.</text>
</comment>
<proteinExistence type="predicted"/>
<keyword evidence="2" id="KW-0812">Transmembrane</keyword>
<dbReference type="InterPro" id="IPR050740">
    <property type="entry name" value="Aldehyde_DH_Superfamily"/>
</dbReference>
<dbReference type="GO" id="GO:0009450">
    <property type="term" value="P:gamma-aminobutyric acid catabolic process"/>
    <property type="evidence" value="ECO:0007669"/>
    <property type="project" value="TreeGrafter"/>
</dbReference>
<dbReference type="InterPro" id="IPR016163">
    <property type="entry name" value="Ald_DH_C"/>
</dbReference>
<gene>
    <name evidence="4" type="ORF">SAY86_010427</name>
</gene>
<keyword evidence="2" id="KW-0472">Membrane</keyword>
<accession>A0AAN7LKI9</accession>
<name>A0AAN7LKI9_TRANT</name>
<evidence type="ECO:0000259" key="3">
    <source>
        <dbReference type="Pfam" id="PF00171"/>
    </source>
</evidence>
<dbReference type="PANTHER" id="PTHR43353:SF5">
    <property type="entry name" value="SUCCINATE-SEMIALDEHYDE DEHYDROGENASE, MITOCHONDRIAL"/>
    <property type="match status" value="1"/>
</dbReference>
<organism evidence="4 5">
    <name type="scientific">Trapa natans</name>
    <name type="common">Water chestnut</name>
    <dbReference type="NCBI Taxonomy" id="22666"/>
    <lineage>
        <taxon>Eukaryota</taxon>
        <taxon>Viridiplantae</taxon>
        <taxon>Streptophyta</taxon>
        <taxon>Embryophyta</taxon>
        <taxon>Tracheophyta</taxon>
        <taxon>Spermatophyta</taxon>
        <taxon>Magnoliopsida</taxon>
        <taxon>eudicotyledons</taxon>
        <taxon>Gunneridae</taxon>
        <taxon>Pentapetalae</taxon>
        <taxon>rosids</taxon>
        <taxon>malvids</taxon>
        <taxon>Myrtales</taxon>
        <taxon>Lythraceae</taxon>
        <taxon>Trapa</taxon>
    </lineage>
</organism>
<keyword evidence="1" id="KW-0560">Oxidoreductase</keyword>
<keyword evidence="5" id="KW-1185">Reference proteome</keyword>
<feature type="transmembrane region" description="Helical" evidence="2">
    <location>
        <begin position="24"/>
        <end position="44"/>
    </location>
</feature>
<evidence type="ECO:0000313" key="5">
    <source>
        <dbReference type="Proteomes" id="UP001346149"/>
    </source>
</evidence>
<evidence type="ECO:0000256" key="1">
    <source>
        <dbReference type="ARBA" id="ARBA00023002"/>
    </source>
</evidence>
<dbReference type="Proteomes" id="UP001346149">
    <property type="component" value="Unassembled WGS sequence"/>
</dbReference>
<dbReference type="InterPro" id="IPR015590">
    <property type="entry name" value="Aldehyde_DH_dom"/>
</dbReference>
<protein>
    <recommendedName>
        <fullName evidence="3">Aldehyde dehydrogenase domain-containing protein</fullName>
    </recommendedName>
</protein>
<dbReference type="Gene3D" id="3.40.309.10">
    <property type="entry name" value="Aldehyde Dehydrogenase, Chain A, domain 2"/>
    <property type="match status" value="1"/>
</dbReference>
<reference evidence="4 5" key="1">
    <citation type="journal article" date="2023" name="Hortic Res">
        <title>Pangenome of water caltrop reveals structural variations and asymmetric subgenome divergence after allopolyploidization.</title>
        <authorList>
            <person name="Zhang X."/>
            <person name="Chen Y."/>
            <person name="Wang L."/>
            <person name="Yuan Y."/>
            <person name="Fang M."/>
            <person name="Shi L."/>
            <person name="Lu R."/>
            <person name="Comes H.P."/>
            <person name="Ma Y."/>
            <person name="Chen Y."/>
            <person name="Huang G."/>
            <person name="Zhou Y."/>
            <person name="Zheng Z."/>
            <person name="Qiu Y."/>
        </authorList>
    </citation>
    <scope>NUCLEOTIDE SEQUENCE [LARGE SCALE GENOMIC DNA]</scope>
    <source>
        <strain evidence="4">F231</strain>
    </source>
</reference>
<dbReference type="PANTHER" id="PTHR43353">
    <property type="entry name" value="SUCCINATE-SEMIALDEHYDE DEHYDROGENASE, MITOCHONDRIAL"/>
    <property type="match status" value="1"/>
</dbReference>
<dbReference type="GO" id="GO:0004777">
    <property type="term" value="F:succinate-semialdehyde dehydrogenase (NAD+) activity"/>
    <property type="evidence" value="ECO:0007669"/>
    <property type="project" value="TreeGrafter"/>
</dbReference>
<keyword evidence="2" id="KW-1133">Transmembrane helix</keyword>
<sequence>MNLEDYTGKYQHALVSTIYPLANLFFFLLVGIVTLNAGLASYIFTNSVQISWRVIEALEYGLVGVNEGLISTEVAPFEGHKQSDLGWEGSNYGIHEYLEVKVSEIFAEAQ</sequence>
<dbReference type="InterPro" id="IPR016161">
    <property type="entry name" value="Ald_DH/histidinol_DH"/>
</dbReference>
<evidence type="ECO:0000313" key="4">
    <source>
        <dbReference type="EMBL" id="KAK4786594.1"/>
    </source>
</evidence>
<dbReference type="AlphaFoldDB" id="A0AAN7LKI9"/>
<dbReference type="SUPFAM" id="SSF53720">
    <property type="entry name" value="ALDH-like"/>
    <property type="match status" value="1"/>
</dbReference>